<name>A0A834Y089_APHGI</name>
<feature type="coiled-coil region" evidence="1">
    <location>
        <begin position="501"/>
        <end position="598"/>
    </location>
</feature>
<accession>A0A834Y089</accession>
<dbReference type="GO" id="GO:0043122">
    <property type="term" value="P:regulation of canonical NF-kappaB signal transduction"/>
    <property type="evidence" value="ECO:0007669"/>
    <property type="project" value="TreeGrafter"/>
</dbReference>
<dbReference type="EMBL" id="JACMRX010000002">
    <property type="protein sequence ID" value="KAF7995335.1"/>
    <property type="molecule type" value="Genomic_DNA"/>
</dbReference>
<dbReference type="PANTHER" id="PTHR31553:SF1">
    <property type="entry name" value="NF-KAPPA-B ESSENTIAL MODULATOR"/>
    <property type="match status" value="1"/>
</dbReference>
<dbReference type="AlphaFoldDB" id="A0A834Y089"/>
<evidence type="ECO:0000313" key="2">
    <source>
        <dbReference type="EMBL" id="KAF7995335.1"/>
    </source>
</evidence>
<proteinExistence type="predicted"/>
<feature type="coiled-coil region" evidence="1">
    <location>
        <begin position="157"/>
        <end position="205"/>
    </location>
</feature>
<protein>
    <submittedName>
        <fullName evidence="2">Uncharacterized protein</fullName>
    </submittedName>
</protein>
<organism evidence="2 3">
    <name type="scientific">Aphidius gifuensis</name>
    <name type="common">Parasitoid wasp</name>
    <dbReference type="NCBI Taxonomy" id="684658"/>
    <lineage>
        <taxon>Eukaryota</taxon>
        <taxon>Metazoa</taxon>
        <taxon>Ecdysozoa</taxon>
        <taxon>Arthropoda</taxon>
        <taxon>Hexapoda</taxon>
        <taxon>Insecta</taxon>
        <taxon>Pterygota</taxon>
        <taxon>Neoptera</taxon>
        <taxon>Endopterygota</taxon>
        <taxon>Hymenoptera</taxon>
        <taxon>Apocrita</taxon>
        <taxon>Ichneumonoidea</taxon>
        <taxon>Braconidae</taxon>
        <taxon>Aphidiinae</taxon>
        <taxon>Aphidius</taxon>
    </lineage>
</organism>
<dbReference type="GO" id="GO:0005737">
    <property type="term" value="C:cytoplasm"/>
    <property type="evidence" value="ECO:0007669"/>
    <property type="project" value="TreeGrafter"/>
</dbReference>
<dbReference type="GO" id="GO:0070530">
    <property type="term" value="F:K63-linked polyubiquitin modification-dependent protein binding"/>
    <property type="evidence" value="ECO:0007669"/>
    <property type="project" value="TreeGrafter"/>
</dbReference>
<evidence type="ECO:0000313" key="3">
    <source>
        <dbReference type="Proteomes" id="UP000639338"/>
    </source>
</evidence>
<dbReference type="Gene3D" id="1.20.5.390">
    <property type="entry name" value="L1 transposable element, trimerization domain"/>
    <property type="match status" value="1"/>
</dbReference>
<keyword evidence="1" id="KW-0175">Coiled coil</keyword>
<dbReference type="OrthoDB" id="6343844at2759"/>
<dbReference type="Proteomes" id="UP000639338">
    <property type="component" value="Unassembled WGS sequence"/>
</dbReference>
<keyword evidence="3" id="KW-1185">Reference proteome</keyword>
<dbReference type="Gene3D" id="1.20.5.990">
    <property type="entry name" value="Nemo cc2-lz domain - 1d5 darpin complex"/>
    <property type="match status" value="1"/>
</dbReference>
<dbReference type="GO" id="GO:0005634">
    <property type="term" value="C:nucleus"/>
    <property type="evidence" value="ECO:0007669"/>
    <property type="project" value="TreeGrafter"/>
</dbReference>
<comment type="caution">
    <text evidence="2">The sequence shown here is derived from an EMBL/GenBank/DDBJ whole genome shotgun (WGS) entry which is preliminary data.</text>
</comment>
<gene>
    <name evidence="2" type="ORF">HCN44_006442</name>
</gene>
<evidence type="ECO:0000256" key="1">
    <source>
        <dbReference type="SAM" id="Coils"/>
    </source>
</evidence>
<reference evidence="2 3" key="1">
    <citation type="submission" date="2020-08" db="EMBL/GenBank/DDBJ databases">
        <title>Aphidius gifuensis genome sequencing and assembly.</title>
        <authorList>
            <person name="Du Z."/>
        </authorList>
    </citation>
    <scope>NUCLEOTIDE SEQUENCE [LARGE SCALE GENOMIC DNA]</scope>
    <source>
        <strain evidence="2">YNYX2018</strain>
        <tissue evidence="2">Adults</tissue>
    </source>
</reference>
<sequence length="642" mass="74136">MRMREFLKMATLLRHNNKDGSMKKREKRQPADGTIIIVILIERIVKLIIMASATEASTATLSSGIFESLGTIESLNNGMPKFRLGEPAFSMDHMSPSYLSSSNVNCDDQETSSSSSFVVLGKSSMEYEAASLADYQKIQQKSMAIDCPSSLLSTMTHLEIENKVTELMQENLKLKETLLQNNVKMKQQFNTLVSWQDELKSLTENHKKKFTENRNIIELLKNENADLRIKILKIDPPKCESSLEEKTSMISSESVNISLPIESIKYDDDDDDELKNKSYQRDIHYLQEINESLKKQLAILSDKLLTDPPLEINHENLTDTEHYQRYISNLNNYQKMIDSLGKSYAIQTSRYVDIQNSLKQAIDSLEYCDAIRRSTLDEKMQSTLKILQDSRSQLINEQLKNIKDRQIFINIHNQFKKILSDYNVVLDELNILGDEKSKLIEEQIISKIRQQSNDLERDKINIHQAKCQFEEEKKIFVAEKQLFELNKESLEGEKASIDLQSQLYEVEMKILQDNAKILEKRQDHLQAEISSLKLNIQMKEQKIQSQVDEIQSLRAQVECYKCDFEDETKARKFLLQDREKLTAELAKSNAYKQELLQKLNGQNYQQVATDRDGIPIDIFCNVCGSYKMPGQWHGRGFCQPSD</sequence>
<dbReference type="PANTHER" id="PTHR31553">
    <property type="entry name" value="NF-KAPPA-B ESSENTIAL MODULATOR"/>
    <property type="match status" value="1"/>
</dbReference>
<dbReference type="InterPro" id="IPR051301">
    <property type="entry name" value="Optineurin/NFkB_EssMod"/>
</dbReference>